<dbReference type="InterPro" id="IPR013785">
    <property type="entry name" value="Aldolase_TIM"/>
</dbReference>
<sequence>MARVLAQHADRVAVCLDVDGARVVARGAGTDVGELREVIDFLDDAGARRYIVTDRTRDGALAGANLELLQRVAE</sequence>
<evidence type="ECO:0000256" key="2">
    <source>
        <dbReference type="ARBA" id="ARBA00022605"/>
    </source>
</evidence>
<comment type="similarity">
    <text evidence="1 5">Belongs to the HisA/HisF family.</text>
</comment>
<organism evidence="6 7">
    <name type="scientific">Streptococcus anginosus</name>
    <dbReference type="NCBI Taxonomy" id="1328"/>
    <lineage>
        <taxon>Bacteria</taxon>
        <taxon>Bacillati</taxon>
        <taxon>Bacillota</taxon>
        <taxon>Bacilli</taxon>
        <taxon>Lactobacillales</taxon>
        <taxon>Streptococcaceae</taxon>
        <taxon>Streptococcus</taxon>
        <taxon>Streptococcus anginosus group</taxon>
    </lineage>
</organism>
<evidence type="ECO:0000313" key="6">
    <source>
        <dbReference type="EMBL" id="MCW1073767.1"/>
    </source>
</evidence>
<dbReference type="EMBL" id="JAPAIK010000565">
    <property type="protein sequence ID" value="MCW1073767.1"/>
    <property type="molecule type" value="Genomic_DNA"/>
</dbReference>
<proteinExistence type="inferred from homology"/>
<keyword evidence="3 5" id="KW-0368">Histidine biosynthesis</keyword>
<accession>A0AAW5TR70</accession>
<comment type="caution">
    <text evidence="6">The sequence shown here is derived from an EMBL/GenBank/DDBJ whole genome shotgun (WGS) entry which is preliminary data.</text>
</comment>
<dbReference type="AlphaFoldDB" id="A0AAW5TR70"/>
<name>A0AAW5TR70_STRAP</name>
<reference evidence="6" key="1">
    <citation type="submission" date="2022-10" db="EMBL/GenBank/DDBJ databases">
        <title>Comparative genomic study of S. anginosus.</title>
        <authorList>
            <person name="Prasad A."/>
            <person name="Ene A."/>
            <person name="Jablonska S."/>
            <person name="Du J."/>
            <person name="Wolfe A.J."/>
            <person name="Putonti C."/>
        </authorList>
    </citation>
    <scope>NUCLEOTIDE SEQUENCE</scope>
    <source>
        <strain evidence="6">UMB6888</strain>
    </source>
</reference>
<comment type="pathway">
    <text evidence="4">Amino-acid biosynthesis.</text>
</comment>
<gene>
    <name evidence="6" type="ORF">OJ930_12395</name>
</gene>
<dbReference type="InterPro" id="IPR006062">
    <property type="entry name" value="His_biosynth"/>
</dbReference>
<dbReference type="InterPro" id="IPR011060">
    <property type="entry name" value="RibuloseP-bd_barrel"/>
</dbReference>
<dbReference type="Proteomes" id="UP001208853">
    <property type="component" value="Unassembled WGS sequence"/>
</dbReference>
<protein>
    <submittedName>
        <fullName evidence="6">HisA/HisF-related TIM barrel protein</fullName>
    </submittedName>
</protein>
<evidence type="ECO:0000256" key="5">
    <source>
        <dbReference type="RuleBase" id="RU003657"/>
    </source>
</evidence>
<evidence type="ECO:0000256" key="3">
    <source>
        <dbReference type="ARBA" id="ARBA00023102"/>
    </source>
</evidence>
<dbReference type="SUPFAM" id="SSF51366">
    <property type="entry name" value="Ribulose-phoshate binding barrel"/>
    <property type="match status" value="1"/>
</dbReference>
<dbReference type="Pfam" id="PF00977">
    <property type="entry name" value="His_biosynth"/>
    <property type="match status" value="1"/>
</dbReference>
<dbReference type="Gene3D" id="3.20.20.70">
    <property type="entry name" value="Aldolase class I"/>
    <property type="match status" value="1"/>
</dbReference>
<keyword evidence="2 5" id="KW-0028">Amino-acid biosynthesis</keyword>
<evidence type="ECO:0000256" key="4">
    <source>
        <dbReference type="ARBA" id="ARBA00029440"/>
    </source>
</evidence>
<feature type="non-terminal residue" evidence="6">
    <location>
        <position position="74"/>
    </location>
</feature>
<evidence type="ECO:0000256" key="1">
    <source>
        <dbReference type="ARBA" id="ARBA00009667"/>
    </source>
</evidence>
<evidence type="ECO:0000313" key="7">
    <source>
        <dbReference type="Proteomes" id="UP001208853"/>
    </source>
</evidence>
<dbReference type="GO" id="GO:0000105">
    <property type="term" value="P:L-histidine biosynthetic process"/>
    <property type="evidence" value="ECO:0007669"/>
    <property type="project" value="UniProtKB-KW"/>
</dbReference>